<reference evidence="2" key="1">
    <citation type="submission" date="2022-08" db="EMBL/GenBank/DDBJ databases">
        <title>A Global Phylogenomic Analysis of the Shiitake Genus Lentinula.</title>
        <authorList>
            <consortium name="DOE Joint Genome Institute"/>
            <person name="Sierra-Patev S."/>
            <person name="Min B."/>
            <person name="Naranjo-Ortiz M."/>
            <person name="Looney B."/>
            <person name="Konkel Z."/>
            <person name="Slot J.C."/>
            <person name="Sakamoto Y."/>
            <person name="Steenwyk J.L."/>
            <person name="Rokas A."/>
            <person name="Carro J."/>
            <person name="Camarero S."/>
            <person name="Ferreira P."/>
            <person name="Molpeceres G."/>
            <person name="Ruiz-Duenas F.J."/>
            <person name="Serrano A."/>
            <person name="Henrissat B."/>
            <person name="Drula E."/>
            <person name="Hughes K.W."/>
            <person name="Mata J.L."/>
            <person name="Ishikawa N.K."/>
            <person name="Vargas-Isla R."/>
            <person name="Ushijima S."/>
            <person name="Smith C.A."/>
            <person name="Ahrendt S."/>
            <person name="Andreopoulos W."/>
            <person name="He G."/>
            <person name="Labutti K."/>
            <person name="Lipzen A."/>
            <person name="Ng V."/>
            <person name="Riley R."/>
            <person name="Sandor L."/>
            <person name="Barry K."/>
            <person name="Martinez A.T."/>
            <person name="Xiao Y."/>
            <person name="Gibbons J.G."/>
            <person name="Terashima K."/>
            <person name="Grigoriev I.V."/>
            <person name="Hibbett D.S."/>
        </authorList>
    </citation>
    <scope>NUCLEOTIDE SEQUENCE</scope>
    <source>
        <strain evidence="2">JLM2183</strain>
    </source>
</reference>
<name>A0A9W9A2J7_9AGAR</name>
<organism evidence="2 3">
    <name type="scientific">Lentinula aciculospora</name>
    <dbReference type="NCBI Taxonomy" id="153920"/>
    <lineage>
        <taxon>Eukaryota</taxon>
        <taxon>Fungi</taxon>
        <taxon>Dikarya</taxon>
        <taxon>Basidiomycota</taxon>
        <taxon>Agaricomycotina</taxon>
        <taxon>Agaricomycetes</taxon>
        <taxon>Agaricomycetidae</taxon>
        <taxon>Agaricales</taxon>
        <taxon>Marasmiineae</taxon>
        <taxon>Omphalotaceae</taxon>
        <taxon>Lentinula</taxon>
    </lineage>
</organism>
<proteinExistence type="predicted"/>
<evidence type="ECO:0000313" key="3">
    <source>
        <dbReference type="Proteomes" id="UP001150266"/>
    </source>
</evidence>
<dbReference type="Proteomes" id="UP001150266">
    <property type="component" value="Unassembled WGS sequence"/>
</dbReference>
<dbReference type="AlphaFoldDB" id="A0A9W9A2J7"/>
<feature type="region of interest" description="Disordered" evidence="1">
    <location>
        <begin position="1"/>
        <end position="36"/>
    </location>
</feature>
<gene>
    <name evidence="2" type="ORF">J3R30DRAFT_3406774</name>
</gene>
<dbReference type="EMBL" id="JAOTPV010000018">
    <property type="protein sequence ID" value="KAJ4472981.1"/>
    <property type="molecule type" value="Genomic_DNA"/>
</dbReference>
<keyword evidence="3" id="KW-1185">Reference proteome</keyword>
<evidence type="ECO:0000256" key="1">
    <source>
        <dbReference type="SAM" id="MobiDB-lite"/>
    </source>
</evidence>
<accession>A0A9W9A2J7</accession>
<comment type="caution">
    <text evidence="2">The sequence shown here is derived from an EMBL/GenBank/DDBJ whole genome shotgun (WGS) entry which is preliminary data.</text>
</comment>
<evidence type="ECO:0000313" key="2">
    <source>
        <dbReference type="EMBL" id="KAJ4472981.1"/>
    </source>
</evidence>
<sequence>MNRRNEAAFEEELVRLEEEAAHEAEREAEEKKLEEEKRVVKKREEEWLIEESITKAKANALKKMAEEESARYRCRAEALQELQEHQDCAARAASCHTSDQVLQEPSGSKSQVYKSASMVHNTLEVEVRVLKRKQVVPQVNWCGS</sequence>
<protein>
    <submittedName>
        <fullName evidence="2">Uncharacterized protein</fullName>
    </submittedName>
</protein>